<name>A0A239B796_9PROT</name>
<proteinExistence type="inferred from homology"/>
<organism evidence="6 7">
    <name type="scientific">Methylobacillus rhizosphaerae</name>
    <dbReference type="NCBI Taxonomy" id="551994"/>
    <lineage>
        <taxon>Bacteria</taxon>
        <taxon>Pseudomonadati</taxon>
        <taxon>Pseudomonadota</taxon>
        <taxon>Betaproteobacteria</taxon>
        <taxon>Nitrosomonadales</taxon>
        <taxon>Methylophilaceae</taxon>
        <taxon>Methylobacillus</taxon>
    </lineage>
</organism>
<reference evidence="7" key="1">
    <citation type="submission" date="2017-06" db="EMBL/GenBank/DDBJ databases">
        <authorList>
            <person name="Varghese N."/>
            <person name="Submissions S."/>
        </authorList>
    </citation>
    <scope>NUCLEOTIDE SEQUENCE [LARGE SCALE GENOMIC DNA]</scope>
    <source>
        <strain evidence="7">Ca-68</strain>
    </source>
</reference>
<dbReference type="Gene3D" id="1.20.1090.10">
    <property type="entry name" value="Dehydroquinate synthase-like - alpha domain"/>
    <property type="match status" value="1"/>
</dbReference>
<dbReference type="GO" id="GO:0005829">
    <property type="term" value="C:cytosol"/>
    <property type="evidence" value="ECO:0007669"/>
    <property type="project" value="TreeGrafter"/>
</dbReference>
<evidence type="ECO:0000313" key="6">
    <source>
        <dbReference type="EMBL" id="SNS03827.1"/>
    </source>
</evidence>
<dbReference type="SUPFAM" id="SSF56796">
    <property type="entry name" value="Dehydroquinate synthase-like"/>
    <property type="match status" value="1"/>
</dbReference>
<dbReference type="PANTHER" id="PTHR43633">
    <property type="entry name" value="ALCOHOL DEHYDROGENASE YQHD"/>
    <property type="match status" value="1"/>
</dbReference>
<gene>
    <name evidence="6" type="ORF">SAMN05192560_2338</name>
</gene>
<feature type="domain" description="Alcohol dehydrogenase iron-type/glycerol dehydrogenase GldA" evidence="4">
    <location>
        <begin position="9"/>
        <end position="179"/>
    </location>
</feature>
<dbReference type="Pfam" id="PF25137">
    <property type="entry name" value="ADH_Fe_C"/>
    <property type="match status" value="1"/>
</dbReference>
<dbReference type="AlphaFoldDB" id="A0A239B796"/>
<keyword evidence="7" id="KW-1185">Reference proteome</keyword>
<accession>A0A239B796</accession>
<dbReference type="RefSeq" id="WP_089376384.1">
    <property type="nucleotide sequence ID" value="NZ_FZOA01000014.1"/>
</dbReference>
<dbReference type="GO" id="GO:1990362">
    <property type="term" value="F:butanol dehydrogenase (NAD+) activity"/>
    <property type="evidence" value="ECO:0007669"/>
    <property type="project" value="InterPro"/>
</dbReference>
<dbReference type="InterPro" id="IPR001670">
    <property type="entry name" value="ADH_Fe/GldA"/>
</dbReference>
<evidence type="ECO:0000256" key="3">
    <source>
        <dbReference type="ARBA" id="ARBA00023002"/>
    </source>
</evidence>
<evidence type="ECO:0000256" key="1">
    <source>
        <dbReference type="ARBA" id="ARBA00001962"/>
    </source>
</evidence>
<dbReference type="OrthoDB" id="9778433at2"/>
<evidence type="ECO:0000259" key="4">
    <source>
        <dbReference type="Pfam" id="PF00465"/>
    </source>
</evidence>
<comment type="similarity">
    <text evidence="2">Belongs to the iron-containing alcohol dehydrogenase family.</text>
</comment>
<evidence type="ECO:0000313" key="7">
    <source>
        <dbReference type="Proteomes" id="UP000198305"/>
    </source>
</evidence>
<dbReference type="EMBL" id="FZOA01000014">
    <property type="protein sequence ID" value="SNS03827.1"/>
    <property type="molecule type" value="Genomic_DNA"/>
</dbReference>
<dbReference type="CDD" id="cd08187">
    <property type="entry name" value="BDH"/>
    <property type="match status" value="1"/>
</dbReference>
<dbReference type="Gene3D" id="3.40.50.1970">
    <property type="match status" value="1"/>
</dbReference>
<dbReference type="GO" id="GO:1990002">
    <property type="term" value="F:methylglyoxal reductase (NADPH) (acetol producing) activity"/>
    <property type="evidence" value="ECO:0007669"/>
    <property type="project" value="TreeGrafter"/>
</dbReference>
<sequence>MLNFDFYNPTRIAFGKGKVAEIDKLVPAEARVLIVYGGSSAKKNGTLDEVKAALGGRYVEEFSGVEPNPTYETLIKAVAQIKANRLDYLLAVGGGSVIDGTKFVAAAVYAEGDPWEILLQRGANVKQAMPYGTVLTLPATGSEMNDGSVISRTETASGLHDKLYFTSEHVFPQFSVLDPTKTYTLPPRQLANGVVDAYTHIMEQYLTYPVEARVQDRFAEGLLQTLIEIGPKILQNPQDYDLQANFMWVATLALNGLIGSGVPSDWATHMIGHEITALHGLDHAQTLAIILPTMLSLRRDAKRAKLLQYAERVWHISEGTEDARIEAAIQNTRAFFESLSVPTRLSAYNISADAIPALLAQLESHGMVKLGEHQDVTLDKSREVLEASI</sequence>
<dbReference type="Pfam" id="PF00465">
    <property type="entry name" value="Fe-ADH"/>
    <property type="match status" value="1"/>
</dbReference>
<dbReference type="InterPro" id="IPR018211">
    <property type="entry name" value="ADH_Fe_CS"/>
</dbReference>
<evidence type="ECO:0000259" key="5">
    <source>
        <dbReference type="Pfam" id="PF25137"/>
    </source>
</evidence>
<evidence type="ECO:0000256" key="2">
    <source>
        <dbReference type="ARBA" id="ARBA00007358"/>
    </source>
</evidence>
<dbReference type="PANTHER" id="PTHR43633:SF1">
    <property type="entry name" value="ALCOHOL DEHYDROGENASE YQHD"/>
    <property type="match status" value="1"/>
</dbReference>
<dbReference type="GO" id="GO:0046872">
    <property type="term" value="F:metal ion binding"/>
    <property type="evidence" value="ECO:0007669"/>
    <property type="project" value="InterPro"/>
</dbReference>
<dbReference type="InterPro" id="IPR056798">
    <property type="entry name" value="ADH_Fe_C"/>
</dbReference>
<dbReference type="FunFam" id="3.40.50.1970:FF:000003">
    <property type="entry name" value="Alcohol dehydrogenase, iron-containing"/>
    <property type="match status" value="1"/>
</dbReference>
<comment type="cofactor">
    <cofactor evidence="1">
        <name>Fe cation</name>
        <dbReference type="ChEBI" id="CHEBI:24875"/>
    </cofactor>
</comment>
<dbReference type="PROSITE" id="PS00060">
    <property type="entry name" value="ADH_IRON_2"/>
    <property type="match status" value="1"/>
</dbReference>
<dbReference type="FunFam" id="1.20.1090.10:FF:000005">
    <property type="entry name" value="Alcohol dehydrogenase YqhD"/>
    <property type="match status" value="1"/>
</dbReference>
<keyword evidence="3" id="KW-0560">Oxidoreductase</keyword>
<feature type="domain" description="Fe-containing alcohol dehydrogenase-like C-terminal" evidence="5">
    <location>
        <begin position="191"/>
        <end position="383"/>
    </location>
</feature>
<protein>
    <submittedName>
        <fullName evidence="6">NADP-dependent alcohol dehydrogenase</fullName>
    </submittedName>
</protein>
<dbReference type="InterPro" id="IPR044731">
    <property type="entry name" value="BDH-like"/>
</dbReference>
<dbReference type="Proteomes" id="UP000198305">
    <property type="component" value="Unassembled WGS sequence"/>
</dbReference>
<dbReference type="GO" id="GO:0008106">
    <property type="term" value="F:alcohol dehydrogenase (NADP+) activity"/>
    <property type="evidence" value="ECO:0007669"/>
    <property type="project" value="TreeGrafter"/>
</dbReference>